<sequence>MEKLDVIVVGAGVVGLAIAAKLSNTGRSLAVIDRRGGFGEETSSRNSEVIHAGIYYPQHSLKAKFCVAGRHALYEYCQRKGVPFSPIGKLIVANSSVQESALHTVMEQALKNGVDDLYWVSKQGFDSFSSELSASAALLSPSTGIIDSHSYMSSLLADIELAGGIFASHTELVRAEPISGGFIVWLNVDGDVVKMQCRHLINSSGLSCTEVARRIEGVGVSLLPELYWCKGHYFNYSGVNPFTKLVYPAPEPNSAGLGIHATIDMAGQLRFGPDAHYLSPQDLLNSQDYSIPISLKEGFIAAIRRYYPNIDPEKLHPGCAGIRPKLQGPNDSFKDFQIQGEGEHHIDGLINLFGIESPGLTASLALGEYVANMVKESE</sequence>
<organism evidence="7 8">
    <name type="scientific">Shewanella nanhaiensis</name>
    <dbReference type="NCBI Taxonomy" id="2864872"/>
    <lineage>
        <taxon>Bacteria</taxon>
        <taxon>Pseudomonadati</taxon>
        <taxon>Pseudomonadota</taxon>
        <taxon>Gammaproteobacteria</taxon>
        <taxon>Alteromonadales</taxon>
        <taxon>Shewanellaceae</taxon>
        <taxon>Shewanella</taxon>
    </lineage>
</organism>
<evidence type="ECO:0000256" key="3">
    <source>
        <dbReference type="ARBA" id="ARBA00022827"/>
    </source>
</evidence>
<dbReference type="Proteomes" id="UP001195963">
    <property type="component" value="Unassembled WGS sequence"/>
</dbReference>
<dbReference type="InterPro" id="IPR006076">
    <property type="entry name" value="FAD-dep_OxRdtase"/>
</dbReference>
<evidence type="ECO:0000259" key="6">
    <source>
        <dbReference type="Pfam" id="PF01266"/>
    </source>
</evidence>
<keyword evidence="8" id="KW-1185">Reference proteome</keyword>
<evidence type="ECO:0000313" key="8">
    <source>
        <dbReference type="Proteomes" id="UP001195963"/>
    </source>
</evidence>
<dbReference type="InterPro" id="IPR036188">
    <property type="entry name" value="FAD/NAD-bd_sf"/>
</dbReference>
<keyword evidence="3" id="KW-0274">FAD</keyword>
<keyword evidence="4" id="KW-0560">Oxidoreductase</keyword>
<evidence type="ECO:0000256" key="5">
    <source>
        <dbReference type="ARBA" id="ARBA00037941"/>
    </source>
</evidence>
<evidence type="ECO:0000256" key="4">
    <source>
        <dbReference type="ARBA" id="ARBA00023002"/>
    </source>
</evidence>
<proteinExistence type="inferred from homology"/>
<dbReference type="Pfam" id="PF01266">
    <property type="entry name" value="DAO"/>
    <property type="match status" value="1"/>
</dbReference>
<evidence type="ECO:0000313" key="7">
    <source>
        <dbReference type="EMBL" id="MBW8183247.1"/>
    </source>
</evidence>
<dbReference type="RefSeq" id="WP_220108872.1">
    <property type="nucleotide sequence ID" value="NZ_JAHZST010000003.1"/>
</dbReference>
<accession>A0ABS7E0P5</accession>
<dbReference type="SUPFAM" id="SSF51905">
    <property type="entry name" value="FAD/NAD(P)-binding domain"/>
    <property type="match status" value="1"/>
</dbReference>
<reference evidence="7 8" key="1">
    <citation type="submission" date="2021-07" db="EMBL/GenBank/DDBJ databases">
        <title>Shewanella sp. nov, isolated from SCS.</title>
        <authorList>
            <person name="Cao W.R."/>
        </authorList>
    </citation>
    <scope>NUCLEOTIDE SEQUENCE [LARGE SCALE GENOMIC DNA]</scope>
    <source>
        <strain evidence="7 8">NR704-98</strain>
    </source>
</reference>
<comment type="caution">
    <text evidence="7">The sequence shown here is derived from an EMBL/GenBank/DDBJ whole genome shotgun (WGS) entry which is preliminary data.</text>
</comment>
<gene>
    <name evidence="7" type="ORF">K0625_06175</name>
</gene>
<evidence type="ECO:0000256" key="2">
    <source>
        <dbReference type="ARBA" id="ARBA00022630"/>
    </source>
</evidence>
<dbReference type="PANTHER" id="PTHR43104:SF4">
    <property type="entry name" value="L-2-HYDROXYGLUTARATE DEHYDROGENASE, MITOCHONDRIAL"/>
    <property type="match status" value="1"/>
</dbReference>
<dbReference type="Gene3D" id="3.30.9.10">
    <property type="entry name" value="D-Amino Acid Oxidase, subunit A, domain 2"/>
    <property type="match status" value="1"/>
</dbReference>
<feature type="domain" description="FAD dependent oxidoreductase" evidence="6">
    <location>
        <begin position="5"/>
        <end position="373"/>
    </location>
</feature>
<keyword evidence="2" id="KW-0285">Flavoprotein</keyword>
<dbReference type="PANTHER" id="PTHR43104">
    <property type="entry name" value="L-2-HYDROXYGLUTARATE DEHYDROGENASE, MITOCHONDRIAL"/>
    <property type="match status" value="1"/>
</dbReference>
<evidence type="ECO:0000256" key="1">
    <source>
        <dbReference type="ARBA" id="ARBA00001974"/>
    </source>
</evidence>
<comment type="similarity">
    <text evidence="5">Belongs to the L2HGDH family.</text>
</comment>
<dbReference type="Gene3D" id="3.50.50.60">
    <property type="entry name" value="FAD/NAD(P)-binding domain"/>
    <property type="match status" value="1"/>
</dbReference>
<name>A0ABS7E0P5_9GAMM</name>
<protein>
    <submittedName>
        <fullName evidence="7">NAD(P)/FAD-dependent oxidoreductase</fullName>
    </submittedName>
</protein>
<dbReference type="EMBL" id="JAHZST010000003">
    <property type="protein sequence ID" value="MBW8183247.1"/>
    <property type="molecule type" value="Genomic_DNA"/>
</dbReference>
<comment type="cofactor">
    <cofactor evidence="1">
        <name>FAD</name>
        <dbReference type="ChEBI" id="CHEBI:57692"/>
    </cofactor>
</comment>